<name>A0A2H1JHR5_9MICO</name>
<feature type="region of interest" description="Disordered" evidence="1">
    <location>
        <begin position="67"/>
        <end position="98"/>
    </location>
</feature>
<evidence type="ECO:0000313" key="3">
    <source>
        <dbReference type="Proteomes" id="UP000234333"/>
    </source>
</evidence>
<reference evidence="2 3" key="1">
    <citation type="submission" date="2017-03" db="EMBL/GenBank/DDBJ databases">
        <authorList>
            <person name="Afonso C.L."/>
            <person name="Miller P.J."/>
            <person name="Scott M.A."/>
            <person name="Spackman E."/>
            <person name="Goraichik I."/>
            <person name="Dimitrov K.M."/>
            <person name="Suarez D.L."/>
            <person name="Swayne D.E."/>
        </authorList>
    </citation>
    <scope>NUCLEOTIDE SEQUENCE [LARGE SCALE GENOMIC DNA]</scope>
    <source>
        <strain evidence="2 3">CIP 102111</strain>
    </source>
</reference>
<organism evidence="2 3">
    <name type="scientific">Brevibacterium casei CIP 102111</name>
    <dbReference type="NCBI Taxonomy" id="1255625"/>
    <lineage>
        <taxon>Bacteria</taxon>
        <taxon>Bacillati</taxon>
        <taxon>Actinomycetota</taxon>
        <taxon>Actinomycetes</taxon>
        <taxon>Micrococcales</taxon>
        <taxon>Brevibacteriaceae</taxon>
        <taxon>Brevibacterium</taxon>
    </lineage>
</organism>
<protein>
    <submittedName>
        <fullName evidence="2">Uncharacterized protein</fullName>
    </submittedName>
</protein>
<accession>A0A2H1JHR5</accession>
<dbReference type="AlphaFoldDB" id="A0A2H1JHR5"/>
<dbReference type="EMBL" id="FXZC01000004">
    <property type="protein sequence ID" value="SMX86692.1"/>
    <property type="molecule type" value="Genomic_DNA"/>
</dbReference>
<gene>
    <name evidence="2" type="ORF">BC102111_02243</name>
</gene>
<sequence length="98" mass="10506">MSRRARELTVDQTALVAAVRRISRQRTKINTNYVMSILRAREEGATFGAIAEAAGTSSQAVQEIVRRHGRVQRSEGSGDAARKQPESVGAEAPAAAAE</sequence>
<evidence type="ECO:0000256" key="1">
    <source>
        <dbReference type="SAM" id="MobiDB-lite"/>
    </source>
</evidence>
<dbReference type="Proteomes" id="UP000234333">
    <property type="component" value="Unassembled WGS sequence"/>
</dbReference>
<proteinExistence type="predicted"/>
<evidence type="ECO:0000313" key="2">
    <source>
        <dbReference type="EMBL" id="SMX86692.1"/>
    </source>
</evidence>